<dbReference type="NCBIfam" id="NF033516">
    <property type="entry name" value="transpos_IS3"/>
    <property type="match status" value="1"/>
</dbReference>
<keyword evidence="3" id="KW-1185">Reference proteome</keyword>
<organism evidence="2 3">
    <name type="scientific">Pelistega indica</name>
    <dbReference type="NCBI Taxonomy" id="1414851"/>
    <lineage>
        <taxon>Bacteria</taxon>
        <taxon>Pseudomonadati</taxon>
        <taxon>Pseudomonadota</taxon>
        <taxon>Betaproteobacteria</taxon>
        <taxon>Burkholderiales</taxon>
        <taxon>Alcaligenaceae</taxon>
        <taxon>Pelistega</taxon>
    </lineage>
</organism>
<comment type="caution">
    <text evidence="2">The sequence shown here is derived from an EMBL/GenBank/DDBJ whole genome shotgun (WGS) entry which is preliminary data.</text>
</comment>
<dbReference type="GO" id="GO:0015074">
    <property type="term" value="P:DNA integration"/>
    <property type="evidence" value="ECO:0007669"/>
    <property type="project" value="InterPro"/>
</dbReference>
<sequence length="213" mass="25489">MKCFKRIRHMGYPWNHKRVYRVYTQLKLNLKSKRKQRLPVREPLLLQTPERANQCWSMDFMSDSLENQVRFRTLNVIDDYNRQALGIQVSVGMPTGKVIDYLDRLAELYGYPERIRVDNGTEFTSHRFVNWAKQHGIYIDYIQPGCPYQNGFIERFNRTYRTEVLGCYLFKTLKQVKQLTEEWLTIYNTQRPHDALKGLTPLMYKQKHSVSTL</sequence>
<proteinExistence type="predicted"/>
<protein>
    <submittedName>
        <fullName evidence="2">Transposase IS1400</fullName>
    </submittedName>
</protein>
<dbReference type="EMBL" id="AYSV01000054">
    <property type="protein sequence ID" value="ETD72587.1"/>
    <property type="molecule type" value="Genomic_DNA"/>
</dbReference>
<dbReference type="GO" id="GO:0003676">
    <property type="term" value="F:nucleic acid binding"/>
    <property type="evidence" value="ECO:0007669"/>
    <property type="project" value="InterPro"/>
</dbReference>
<dbReference type="InterPro" id="IPR048020">
    <property type="entry name" value="Transpos_IS3"/>
</dbReference>
<feature type="domain" description="Integrase catalytic" evidence="1">
    <location>
        <begin position="45"/>
        <end position="209"/>
    </location>
</feature>
<dbReference type="Pfam" id="PF13683">
    <property type="entry name" value="rve_3"/>
    <property type="match status" value="1"/>
</dbReference>
<gene>
    <name evidence="2" type="ORF">V757_03470</name>
</gene>
<dbReference type="PATRIC" id="fig|1414851.3.peg.688"/>
<dbReference type="SUPFAM" id="SSF53098">
    <property type="entry name" value="Ribonuclease H-like"/>
    <property type="match status" value="1"/>
</dbReference>
<dbReference type="PROSITE" id="PS50994">
    <property type="entry name" value="INTEGRASE"/>
    <property type="match status" value="1"/>
</dbReference>
<evidence type="ECO:0000259" key="1">
    <source>
        <dbReference type="PROSITE" id="PS50994"/>
    </source>
</evidence>
<dbReference type="Gene3D" id="3.30.420.10">
    <property type="entry name" value="Ribonuclease H-like superfamily/Ribonuclease H"/>
    <property type="match status" value="1"/>
</dbReference>
<reference evidence="2 3" key="1">
    <citation type="submission" date="2013-11" db="EMBL/GenBank/DDBJ databases">
        <title>Genomic analysis of Pelistega sp. HM-7.</title>
        <authorList>
            <person name="Kumbhare S.V."/>
            <person name="Shetty S.A."/>
            <person name="Sharma O."/>
            <person name="Dhotre D.P."/>
        </authorList>
    </citation>
    <scope>NUCLEOTIDE SEQUENCE [LARGE SCALE GENOMIC DNA]</scope>
    <source>
        <strain evidence="2 3">HM-7</strain>
    </source>
</reference>
<dbReference type="InterPro" id="IPR036397">
    <property type="entry name" value="RNaseH_sf"/>
</dbReference>
<dbReference type="InterPro" id="IPR012337">
    <property type="entry name" value="RNaseH-like_sf"/>
</dbReference>
<evidence type="ECO:0000313" key="3">
    <source>
        <dbReference type="Proteomes" id="UP000018766"/>
    </source>
</evidence>
<dbReference type="AlphaFoldDB" id="V8GA76"/>
<accession>V8GA76</accession>
<dbReference type="Proteomes" id="UP000018766">
    <property type="component" value="Unassembled WGS sequence"/>
</dbReference>
<dbReference type="PANTHER" id="PTHR47515">
    <property type="entry name" value="LOW CALCIUM RESPONSE LOCUS PROTEIN T"/>
    <property type="match status" value="1"/>
</dbReference>
<evidence type="ECO:0000313" key="2">
    <source>
        <dbReference type="EMBL" id="ETD72587.1"/>
    </source>
</evidence>
<dbReference type="PANTHER" id="PTHR47515:SF2">
    <property type="entry name" value="INTEGRASE CORE DOMAIN PROTEIN"/>
    <property type="match status" value="1"/>
</dbReference>
<name>V8GA76_9BURK</name>
<dbReference type="InterPro" id="IPR001584">
    <property type="entry name" value="Integrase_cat-core"/>
</dbReference>